<dbReference type="InterPro" id="IPR038507">
    <property type="entry name" value="YcnI-like_sf"/>
</dbReference>
<dbReference type="Gene3D" id="2.60.40.2230">
    <property type="entry name" value="Uncharacterised protein YcnI-like PF07987, DUF1775"/>
    <property type="match status" value="1"/>
</dbReference>
<keyword evidence="4" id="KW-1185">Reference proteome</keyword>
<dbReference type="RefSeq" id="WP_011800914.1">
    <property type="nucleotide sequence ID" value="NC_008781.1"/>
</dbReference>
<evidence type="ECO:0000259" key="2">
    <source>
        <dbReference type="Pfam" id="PF07987"/>
    </source>
</evidence>
<dbReference type="AlphaFoldDB" id="A1VME9"/>
<dbReference type="InterPro" id="IPR012533">
    <property type="entry name" value="YcnI-copper_dom"/>
</dbReference>
<dbReference type="Pfam" id="PF07987">
    <property type="entry name" value="DUF1775"/>
    <property type="match status" value="1"/>
</dbReference>
<protein>
    <submittedName>
        <fullName evidence="3">Nuclear export factor GLE1</fullName>
    </submittedName>
</protein>
<feature type="signal peptide" evidence="1">
    <location>
        <begin position="1"/>
        <end position="24"/>
    </location>
</feature>
<accession>A1VME9</accession>
<dbReference type="Proteomes" id="UP000000644">
    <property type="component" value="Chromosome"/>
</dbReference>
<feature type="chain" id="PRO_5002639118" evidence="1">
    <location>
        <begin position="25"/>
        <end position="196"/>
    </location>
</feature>
<proteinExistence type="predicted"/>
<dbReference type="EMBL" id="CP000529">
    <property type="protein sequence ID" value="ABM36827.1"/>
    <property type="molecule type" value="Genomic_DNA"/>
</dbReference>
<gene>
    <name evidence="3" type="ordered locus">Pnap_1513</name>
</gene>
<dbReference type="STRING" id="365044.Pnap_1513"/>
<dbReference type="eggNOG" id="COG4549">
    <property type="taxonomic scope" value="Bacteria"/>
</dbReference>
<dbReference type="KEGG" id="pna:Pnap_1513"/>
<dbReference type="CDD" id="cd08545">
    <property type="entry name" value="YcnI_like"/>
    <property type="match status" value="1"/>
</dbReference>
<dbReference type="HOGENOM" id="CLU_087540_1_1_4"/>
<feature type="domain" description="YncI copper-binding" evidence="2">
    <location>
        <begin position="25"/>
        <end position="172"/>
    </location>
</feature>
<sequence>MNISIATKSMAACALCVLALPVFSHVSLEGKTAPASSTYKAVFQVGHGCQGSATTGIRVQIPAGFQGAKPYPKAGWTLSVQQEKLARPYDSHGKPVTEDFSVVSWTAAGKEAALQDAFFDEFVLRGKLPETAGPLWFKVLQTCESGSNDWSEVPASGSSAKGLKSPAVLLEVTGPEAAAAAASMPVMVHAPGAHQH</sequence>
<evidence type="ECO:0000313" key="3">
    <source>
        <dbReference type="EMBL" id="ABM36827.1"/>
    </source>
</evidence>
<organism evidence="3 4">
    <name type="scientific">Polaromonas naphthalenivorans (strain CJ2)</name>
    <dbReference type="NCBI Taxonomy" id="365044"/>
    <lineage>
        <taxon>Bacteria</taxon>
        <taxon>Pseudomonadati</taxon>
        <taxon>Pseudomonadota</taxon>
        <taxon>Betaproteobacteria</taxon>
        <taxon>Burkholderiales</taxon>
        <taxon>Comamonadaceae</taxon>
        <taxon>Polaromonas</taxon>
    </lineage>
</organism>
<keyword evidence="1" id="KW-0732">Signal</keyword>
<name>A1VME9_POLNA</name>
<evidence type="ECO:0000256" key="1">
    <source>
        <dbReference type="SAM" id="SignalP"/>
    </source>
</evidence>
<evidence type="ECO:0000313" key="4">
    <source>
        <dbReference type="Proteomes" id="UP000000644"/>
    </source>
</evidence>
<reference evidence="4" key="1">
    <citation type="journal article" date="2009" name="Environ. Microbiol.">
        <title>The genome of Polaromonas naphthalenivorans strain CJ2, isolated from coal tar-contaminated sediment, reveals physiological and metabolic versatility and evolution through extensive horizontal gene transfer.</title>
        <authorList>
            <person name="Yagi J.M."/>
            <person name="Sims D."/>
            <person name="Brettin T."/>
            <person name="Bruce D."/>
            <person name="Madsen E.L."/>
        </authorList>
    </citation>
    <scope>NUCLEOTIDE SEQUENCE [LARGE SCALE GENOMIC DNA]</scope>
    <source>
        <strain evidence="4">CJ2</strain>
    </source>
</reference>